<accession>A0A8B8GCD1</accession>
<keyword evidence="2" id="KW-1185">Reference proteome</keyword>
<feature type="compositionally biased region" description="Basic and acidic residues" evidence="1">
    <location>
        <begin position="683"/>
        <end position="696"/>
    </location>
</feature>
<feature type="compositionally biased region" description="Basic residues" evidence="1">
    <location>
        <begin position="526"/>
        <end position="535"/>
    </location>
</feature>
<organism evidence="2 3">
    <name type="scientific">Sipha flava</name>
    <name type="common">yellow sugarcane aphid</name>
    <dbReference type="NCBI Taxonomy" id="143950"/>
    <lineage>
        <taxon>Eukaryota</taxon>
        <taxon>Metazoa</taxon>
        <taxon>Ecdysozoa</taxon>
        <taxon>Arthropoda</taxon>
        <taxon>Hexapoda</taxon>
        <taxon>Insecta</taxon>
        <taxon>Pterygota</taxon>
        <taxon>Neoptera</taxon>
        <taxon>Paraneoptera</taxon>
        <taxon>Hemiptera</taxon>
        <taxon>Sternorrhyncha</taxon>
        <taxon>Aphidomorpha</taxon>
        <taxon>Aphidoidea</taxon>
        <taxon>Aphididae</taxon>
        <taxon>Sipha</taxon>
    </lineage>
</organism>
<gene>
    <name evidence="3" type="primary">LOC112690552</name>
</gene>
<feature type="compositionally biased region" description="Low complexity" evidence="1">
    <location>
        <begin position="474"/>
        <end position="484"/>
    </location>
</feature>
<feature type="compositionally biased region" description="Low complexity" evidence="1">
    <location>
        <begin position="130"/>
        <end position="148"/>
    </location>
</feature>
<feature type="compositionally biased region" description="Basic and acidic residues" evidence="1">
    <location>
        <begin position="643"/>
        <end position="655"/>
    </location>
</feature>
<protein>
    <submittedName>
        <fullName evidence="3">General transcriptional corepressor trfA-like</fullName>
    </submittedName>
</protein>
<feature type="region of interest" description="Disordered" evidence="1">
    <location>
        <begin position="403"/>
        <end position="535"/>
    </location>
</feature>
<evidence type="ECO:0000313" key="2">
    <source>
        <dbReference type="Proteomes" id="UP000694846"/>
    </source>
</evidence>
<feature type="compositionally biased region" description="Acidic residues" evidence="1">
    <location>
        <begin position="621"/>
        <end position="640"/>
    </location>
</feature>
<feature type="compositionally biased region" description="Basic residues" evidence="1">
    <location>
        <begin position="452"/>
        <end position="461"/>
    </location>
</feature>
<feature type="compositionally biased region" description="Polar residues" evidence="1">
    <location>
        <begin position="767"/>
        <end position="782"/>
    </location>
</feature>
<sequence length="792" mass="87841">MDCRRVADVVGAFRSPPSGSRQLQQQQPHQLSLHRRCRLYDSGDEYIINNNNNNNNNDSKKNSSCNNKVSGTSFNNNIVTATTTSLIDELEQLRTDNFQLRLRVYNAERRVDRLSVTAHERDRHERICDSETNTDCSSSSSSAGDGVAVSESQTATAATATAAAAVRTIHDLLTVNRRLLALLAATVSAKAVAVSADDKRRWRRLRNHIENYATSDQGEEDGEEERRLDDNSDTSTTDSETCTAREQSQRASAEQSTTRSGSRLLATRSPPPPEPDRHPAPEDDSAGSELSRLRARCRRLERSLQQLVNTELWARNRQISKLEQQRYVTQVARDAVVQRDSGRPAVVAETVTQQQQSASPATTTKGILVLRSPEKTTAATAITTPPPVLPDYSEVNFFFSCDEEEDDNQGNSETNTLSSASMDEDTESDDVRPRAQPPIRSTGSAPVDQPRKRQCRPHHRPQQQQHQGANVIETATTTLSSSSSVDRDAAVANGPTSDLSDVGCASPPTPSSRPQRHRTFSGNGRQRPRRRYRPRRCLGCARRGAHDGRPVPAAQIAVADAQVQCDGDDESVTTDGRDDDRKTLAQLRRELDARRRENCRLYDMLLRRRKGRDGPKASFLGDDDDDDAATDSNVDEEDGSPEPYRRAAREVRGRIADLLPPLLSMRSTVDEPGGRPQQDDGDGGTKRLRQIDDRQATTLARLRERIAAYEREELLGGGDRVPLGPQTPADPEDDVLHMDRAALVNVALPRAVDRLRRAILQRLPGELQQQQPTGQENPTATEQSDDHCRVHR</sequence>
<dbReference type="RefSeq" id="XP_025420372.1">
    <property type="nucleotide sequence ID" value="XM_025564587.1"/>
</dbReference>
<dbReference type="OrthoDB" id="6624542at2759"/>
<dbReference type="Proteomes" id="UP000694846">
    <property type="component" value="Unplaced"/>
</dbReference>
<dbReference type="AlphaFoldDB" id="A0A8B8GCD1"/>
<dbReference type="GeneID" id="112690552"/>
<feature type="region of interest" description="Disordered" evidence="1">
    <location>
        <begin position="129"/>
        <end position="148"/>
    </location>
</feature>
<feature type="compositionally biased region" description="Polar residues" evidence="1">
    <location>
        <begin position="409"/>
        <end position="421"/>
    </location>
</feature>
<evidence type="ECO:0000313" key="3">
    <source>
        <dbReference type="RefSeq" id="XP_025420372.1"/>
    </source>
</evidence>
<feature type="compositionally biased region" description="Polar residues" evidence="1">
    <location>
        <begin position="242"/>
        <end position="261"/>
    </location>
</feature>
<reference evidence="3" key="1">
    <citation type="submission" date="2025-08" db="UniProtKB">
        <authorList>
            <consortium name="RefSeq"/>
        </authorList>
    </citation>
    <scope>IDENTIFICATION</scope>
    <source>
        <tissue evidence="3">Whole body</tissue>
    </source>
</reference>
<feature type="region of interest" description="Disordered" evidence="1">
    <location>
        <begin position="763"/>
        <end position="792"/>
    </location>
</feature>
<feature type="region of interest" description="Disordered" evidence="1">
    <location>
        <begin position="213"/>
        <end position="290"/>
    </location>
</feature>
<feature type="region of interest" description="Disordered" evidence="1">
    <location>
        <begin position="612"/>
        <end position="696"/>
    </location>
</feature>
<name>A0A8B8GCD1_9HEMI</name>
<evidence type="ECO:0000256" key="1">
    <source>
        <dbReference type="SAM" id="MobiDB-lite"/>
    </source>
</evidence>
<proteinExistence type="predicted"/>